<feature type="transmembrane region" description="Helical" evidence="6">
    <location>
        <begin position="360"/>
        <end position="380"/>
    </location>
</feature>
<dbReference type="InterPro" id="IPR001841">
    <property type="entry name" value="Znf_RING"/>
</dbReference>
<feature type="compositionally biased region" description="Low complexity" evidence="5">
    <location>
        <begin position="229"/>
        <end position="240"/>
    </location>
</feature>
<feature type="compositionally biased region" description="Basic residues" evidence="5">
    <location>
        <begin position="569"/>
        <end position="579"/>
    </location>
</feature>
<evidence type="ECO:0000256" key="3">
    <source>
        <dbReference type="ARBA" id="ARBA00022833"/>
    </source>
</evidence>
<feature type="compositionally biased region" description="Polar residues" evidence="5">
    <location>
        <begin position="16"/>
        <end position="30"/>
    </location>
</feature>
<organism evidence="8 9">
    <name type="scientific">Rhizoctonia solani</name>
    <dbReference type="NCBI Taxonomy" id="456999"/>
    <lineage>
        <taxon>Eukaryota</taxon>
        <taxon>Fungi</taxon>
        <taxon>Dikarya</taxon>
        <taxon>Basidiomycota</taxon>
        <taxon>Agaricomycotina</taxon>
        <taxon>Agaricomycetes</taxon>
        <taxon>Cantharellales</taxon>
        <taxon>Ceratobasidiaceae</taxon>
        <taxon>Rhizoctonia</taxon>
    </lineage>
</organism>
<keyword evidence="2 4" id="KW-0863">Zinc-finger</keyword>
<reference evidence="8 9" key="1">
    <citation type="submission" date="2015-07" db="EMBL/GenBank/DDBJ databases">
        <authorList>
            <person name="Noorani M."/>
        </authorList>
    </citation>
    <scope>NUCLEOTIDE SEQUENCE [LARGE SCALE GENOMIC DNA]</scope>
    <source>
        <strain evidence="8">BBA 69670</strain>
    </source>
</reference>
<evidence type="ECO:0000256" key="1">
    <source>
        <dbReference type="ARBA" id="ARBA00022723"/>
    </source>
</evidence>
<evidence type="ECO:0000256" key="4">
    <source>
        <dbReference type="PROSITE-ProRule" id="PRU00175"/>
    </source>
</evidence>
<dbReference type="GO" id="GO:0005634">
    <property type="term" value="C:nucleus"/>
    <property type="evidence" value="ECO:0007669"/>
    <property type="project" value="TreeGrafter"/>
</dbReference>
<dbReference type="PANTHER" id="PTHR45931:SF3">
    <property type="entry name" value="RING ZINC FINGER-CONTAINING PROTEIN"/>
    <property type="match status" value="1"/>
</dbReference>
<feature type="compositionally biased region" description="Pro residues" evidence="5">
    <location>
        <begin position="241"/>
        <end position="250"/>
    </location>
</feature>
<gene>
    <name evidence="8" type="ORF">RSOLAG22IIIB_05345</name>
</gene>
<feature type="transmembrane region" description="Helical" evidence="6">
    <location>
        <begin position="303"/>
        <end position="327"/>
    </location>
</feature>
<feature type="compositionally biased region" description="Low complexity" evidence="5">
    <location>
        <begin position="34"/>
        <end position="46"/>
    </location>
</feature>
<feature type="compositionally biased region" description="Low complexity" evidence="5">
    <location>
        <begin position="424"/>
        <end position="438"/>
    </location>
</feature>
<keyword evidence="6" id="KW-0812">Transmembrane</keyword>
<keyword evidence="9" id="KW-1185">Reference proteome</keyword>
<name>A0A0K6G4Q3_9AGAM</name>
<keyword evidence="6" id="KW-1133">Transmembrane helix</keyword>
<feature type="region of interest" description="Disordered" evidence="5">
    <location>
        <begin position="73"/>
        <end position="108"/>
    </location>
</feature>
<evidence type="ECO:0000256" key="2">
    <source>
        <dbReference type="ARBA" id="ARBA00022771"/>
    </source>
</evidence>
<keyword evidence="1" id="KW-0479">Metal-binding</keyword>
<evidence type="ECO:0000256" key="6">
    <source>
        <dbReference type="SAM" id="Phobius"/>
    </source>
</evidence>
<dbReference type="EMBL" id="CYGV01001389">
    <property type="protein sequence ID" value="CUA73495.1"/>
    <property type="molecule type" value="Genomic_DNA"/>
</dbReference>
<feature type="transmembrane region" description="Helical" evidence="6">
    <location>
        <begin position="339"/>
        <end position="355"/>
    </location>
</feature>
<dbReference type="Pfam" id="PF13639">
    <property type="entry name" value="zf-RING_2"/>
    <property type="match status" value="1"/>
</dbReference>
<proteinExistence type="predicted"/>
<dbReference type="PANTHER" id="PTHR45931">
    <property type="entry name" value="SI:CH211-59O9.10"/>
    <property type="match status" value="1"/>
</dbReference>
<feature type="region of interest" description="Disordered" evidence="5">
    <location>
        <begin position="1"/>
        <end position="52"/>
    </location>
</feature>
<dbReference type="SMART" id="SM00184">
    <property type="entry name" value="RING"/>
    <property type="match status" value="1"/>
</dbReference>
<dbReference type="GO" id="GO:0006511">
    <property type="term" value="P:ubiquitin-dependent protein catabolic process"/>
    <property type="evidence" value="ECO:0007669"/>
    <property type="project" value="TreeGrafter"/>
</dbReference>
<accession>A0A0K6G4Q3</accession>
<feature type="region of interest" description="Disordered" evidence="5">
    <location>
        <begin position="228"/>
        <end position="261"/>
    </location>
</feature>
<feature type="region of interest" description="Disordered" evidence="5">
    <location>
        <begin position="555"/>
        <end position="579"/>
    </location>
</feature>
<dbReference type="InterPro" id="IPR013083">
    <property type="entry name" value="Znf_RING/FYVE/PHD"/>
</dbReference>
<dbReference type="SUPFAM" id="SSF57850">
    <property type="entry name" value="RING/U-box"/>
    <property type="match status" value="1"/>
</dbReference>
<dbReference type="GO" id="GO:0008270">
    <property type="term" value="F:zinc ion binding"/>
    <property type="evidence" value="ECO:0007669"/>
    <property type="project" value="UniProtKB-KW"/>
</dbReference>
<evidence type="ECO:0000259" key="7">
    <source>
        <dbReference type="PROSITE" id="PS50089"/>
    </source>
</evidence>
<dbReference type="AlphaFoldDB" id="A0A0K6G4Q3"/>
<keyword evidence="3" id="KW-0862">Zinc</keyword>
<dbReference type="CDD" id="cd16448">
    <property type="entry name" value="RING-H2"/>
    <property type="match status" value="1"/>
</dbReference>
<feature type="region of interest" description="Disordered" evidence="5">
    <location>
        <begin position="424"/>
        <end position="452"/>
    </location>
</feature>
<feature type="domain" description="RING-type" evidence="7">
    <location>
        <begin position="501"/>
        <end position="554"/>
    </location>
</feature>
<dbReference type="InterPro" id="IPR051834">
    <property type="entry name" value="RING_finger_E3_ligase"/>
</dbReference>
<dbReference type="Gene3D" id="3.30.40.10">
    <property type="entry name" value="Zinc/RING finger domain, C3HC4 (zinc finger)"/>
    <property type="match status" value="1"/>
</dbReference>
<evidence type="ECO:0000256" key="5">
    <source>
        <dbReference type="SAM" id="MobiDB-lite"/>
    </source>
</evidence>
<evidence type="ECO:0000313" key="9">
    <source>
        <dbReference type="Proteomes" id="UP000044841"/>
    </source>
</evidence>
<evidence type="ECO:0000313" key="8">
    <source>
        <dbReference type="EMBL" id="CUA73495.1"/>
    </source>
</evidence>
<protein>
    <recommendedName>
        <fullName evidence="7">RING-type domain-containing protein</fullName>
    </recommendedName>
</protein>
<dbReference type="GO" id="GO:0061630">
    <property type="term" value="F:ubiquitin protein ligase activity"/>
    <property type="evidence" value="ECO:0007669"/>
    <property type="project" value="TreeGrafter"/>
</dbReference>
<dbReference type="PROSITE" id="PS50089">
    <property type="entry name" value="ZF_RING_2"/>
    <property type="match status" value="1"/>
</dbReference>
<keyword evidence="6" id="KW-0472">Membrane</keyword>
<dbReference type="Proteomes" id="UP000044841">
    <property type="component" value="Unassembled WGS sequence"/>
</dbReference>
<sequence length="579" mass="64423">MSIPAPEDVRLPSPTPSESDLFSGANTQQRASDDSTNSPPNNNETTIASPSPALINLDLPTIDAMVALSNAAHEQTFGRRQSSDASSTSSDIPLPPRRQPRQPVQPPISTRIRRALGLATPKASLIWRFTFGISELIVIGVLLGLSSRPGSIPHDVQPSLIGGFDMSQWQACDRPLGAWNIVWAVKAFLGLGMAGWEYKRAIRPSTDQLLAVERARLGREVRRARRNNRNLARAAQAPNSPTGPAPPSGPTRPRSLPNQWTMGGGREEDLDMIDATMSGSARSIEIVRSMRRIREKREYEERWFSRCSSFQVLYGLVWFVTANILLYGSLTTCRFSSPYVWWLTFALLCLGYLVVAEMVVVALVVFVIGPLVYVTINIVLVCMGRHPIQPGGRIGHINPDVPKMPRTMVDRIPLVMYIPTTTTTTTTTTTEPTAPEPAHVYPPPTSKPTTQPTKRRFFFFKPKPQNSDTTQDTTKPDDVEAAEWEKNEYPFVKLEANRAACAICLMDFEPPRRVGQEGESAAEPLRLLACGHVFHKECLDPWLIDVSGRCPTCQRPIEEGDLDPEEGGKKRKRRWGRRR</sequence>